<proteinExistence type="predicted"/>
<organism evidence="1 2">
    <name type="scientific">Rarobacter faecitabidus</name>
    <dbReference type="NCBI Taxonomy" id="13243"/>
    <lineage>
        <taxon>Bacteria</taxon>
        <taxon>Bacillati</taxon>
        <taxon>Actinomycetota</taxon>
        <taxon>Actinomycetes</taxon>
        <taxon>Micrococcales</taxon>
        <taxon>Rarobacteraceae</taxon>
        <taxon>Rarobacter</taxon>
    </lineage>
</organism>
<gene>
    <name evidence="1" type="ORF">FB461_1696</name>
</gene>
<dbReference type="Proteomes" id="UP000315389">
    <property type="component" value="Unassembled WGS sequence"/>
</dbReference>
<evidence type="ECO:0000313" key="2">
    <source>
        <dbReference type="Proteomes" id="UP000315389"/>
    </source>
</evidence>
<keyword evidence="2" id="KW-1185">Reference proteome</keyword>
<comment type="caution">
    <text evidence="1">The sequence shown here is derived from an EMBL/GenBank/DDBJ whole genome shotgun (WGS) entry which is preliminary data.</text>
</comment>
<evidence type="ECO:0000313" key="1">
    <source>
        <dbReference type="EMBL" id="TQL62063.1"/>
    </source>
</evidence>
<name>A0A542ZNX6_RARFA</name>
<protein>
    <submittedName>
        <fullName evidence="1">Uncharacterized protein</fullName>
    </submittedName>
</protein>
<dbReference type="EMBL" id="VFOS01000002">
    <property type="protein sequence ID" value="TQL62063.1"/>
    <property type="molecule type" value="Genomic_DNA"/>
</dbReference>
<dbReference type="AlphaFoldDB" id="A0A542ZNX6"/>
<sequence>MVIHDQNEKSMLPDLRDFAVLPMPSECAQTSVLAT</sequence>
<reference evidence="1 2" key="1">
    <citation type="submission" date="2019-06" db="EMBL/GenBank/DDBJ databases">
        <title>Sequencing the genomes of 1000 actinobacteria strains.</title>
        <authorList>
            <person name="Klenk H.-P."/>
        </authorList>
    </citation>
    <scope>NUCLEOTIDE SEQUENCE [LARGE SCALE GENOMIC DNA]</scope>
    <source>
        <strain evidence="1 2">DSM 4813</strain>
    </source>
</reference>
<accession>A0A542ZNX6</accession>